<dbReference type="RefSeq" id="WP_369789933.1">
    <property type="nucleotide sequence ID" value="NZ_CP165628.1"/>
</dbReference>
<dbReference type="InterPro" id="IPR050300">
    <property type="entry name" value="GDXG_lipolytic_enzyme"/>
</dbReference>
<keyword evidence="1 3" id="KW-0378">Hydrolase</keyword>
<dbReference type="AlphaFoldDB" id="A0AB39VVP1"/>
<evidence type="ECO:0000313" key="3">
    <source>
        <dbReference type="EMBL" id="XDU73521.1"/>
    </source>
</evidence>
<protein>
    <submittedName>
        <fullName evidence="3">Alpha/beta hydrolase</fullName>
    </submittedName>
</protein>
<gene>
    <name evidence="3" type="ORF">AB3G37_05305</name>
</gene>
<dbReference type="InterPro" id="IPR013094">
    <property type="entry name" value="AB_hydrolase_3"/>
</dbReference>
<sequence length="343" mass="37426">MNTYSLVDPELQPLLKNYVDFKLEYSALLALREQRQAAALGAMELNDGLKLSVTEKLISGLPGEPEVRLLIIAPPADSKLRMGILHLHGGGYIFGSPEQSLSLTRSTAAEQDCVVISVDYRLAPESPFPAALSDSYAALIWMSEHAGELGISRQHIGVMGDSAGAGLAAALALYVRDRGGPALAFQNLMFPMLDDRTVLETDPNPVTGEFVWTREANNYAWNAYLTGERLPQFHTEQAWAKTESARLKHSKNAAGGENVSIYAAPSRSTELSGLPPAWLSVGTIDLFFDENMEYARRLARDGVALELNVYPGAFHGFSGSSDAEIARRARADRQRSLSSFKPR</sequence>
<reference evidence="3" key="1">
    <citation type="submission" date="2024-07" db="EMBL/GenBank/DDBJ databases">
        <authorList>
            <person name="Biller S.J."/>
        </authorList>
    </citation>
    <scope>NUCLEOTIDE SEQUENCE</scope>
    <source>
        <strain evidence="3">WC2420</strain>
    </source>
</reference>
<accession>A0AB39VVP1</accession>
<dbReference type="SUPFAM" id="SSF53474">
    <property type="entry name" value="alpha/beta-Hydrolases"/>
    <property type="match status" value="1"/>
</dbReference>
<dbReference type="PANTHER" id="PTHR48081:SF8">
    <property type="entry name" value="ALPHA_BETA HYDROLASE FOLD-3 DOMAIN-CONTAINING PROTEIN-RELATED"/>
    <property type="match status" value="1"/>
</dbReference>
<dbReference type="Gene3D" id="3.40.50.1820">
    <property type="entry name" value="alpha/beta hydrolase"/>
    <property type="match status" value="1"/>
</dbReference>
<dbReference type="InterPro" id="IPR029058">
    <property type="entry name" value="AB_hydrolase_fold"/>
</dbReference>
<dbReference type="Pfam" id="PF07859">
    <property type="entry name" value="Abhydrolase_3"/>
    <property type="match status" value="1"/>
</dbReference>
<evidence type="ECO:0000259" key="2">
    <source>
        <dbReference type="Pfam" id="PF07859"/>
    </source>
</evidence>
<dbReference type="EMBL" id="CP165628">
    <property type="protein sequence ID" value="XDU73521.1"/>
    <property type="molecule type" value="Genomic_DNA"/>
</dbReference>
<feature type="domain" description="Alpha/beta hydrolase fold-3" evidence="2">
    <location>
        <begin position="84"/>
        <end position="317"/>
    </location>
</feature>
<name>A0AB39VVP1_9GAMM</name>
<organism evidence="3">
    <name type="scientific">Rouxiella sp. WC2420</name>
    <dbReference type="NCBI Taxonomy" id="3234145"/>
    <lineage>
        <taxon>Bacteria</taxon>
        <taxon>Pseudomonadati</taxon>
        <taxon>Pseudomonadota</taxon>
        <taxon>Gammaproteobacteria</taxon>
        <taxon>Enterobacterales</taxon>
        <taxon>Yersiniaceae</taxon>
        <taxon>Rouxiella</taxon>
    </lineage>
</organism>
<proteinExistence type="predicted"/>
<dbReference type="PANTHER" id="PTHR48081">
    <property type="entry name" value="AB HYDROLASE SUPERFAMILY PROTEIN C4A8.06C"/>
    <property type="match status" value="1"/>
</dbReference>
<evidence type="ECO:0000256" key="1">
    <source>
        <dbReference type="ARBA" id="ARBA00022801"/>
    </source>
</evidence>
<dbReference type="GO" id="GO:0016787">
    <property type="term" value="F:hydrolase activity"/>
    <property type="evidence" value="ECO:0007669"/>
    <property type="project" value="UniProtKB-KW"/>
</dbReference>